<dbReference type="SMART" id="SM00342">
    <property type="entry name" value="HTH_ARAC"/>
    <property type="match status" value="1"/>
</dbReference>
<keyword evidence="2" id="KW-0238">DNA-binding</keyword>
<dbReference type="PROSITE" id="PS01124">
    <property type="entry name" value="HTH_ARAC_FAMILY_2"/>
    <property type="match status" value="1"/>
</dbReference>
<protein>
    <submittedName>
        <fullName evidence="5">AraC family transcriptional regulator</fullName>
    </submittedName>
</protein>
<sequence length="292" mass="32492">MSIMRTVLQSPHFKVISHVCKQPRVDCGVVAGDEPAHLIFTRCGSFLVHVGGKVWCARPGQAILVRKNVEYFASHPVPDSCDLCTDVLIDDEVLDMLGKTVATKQPCQVFRHDLRFQMTHVEMFRGILQDEDAGDAEEVLLDILAYLMHGRTPDDADLHDPRIAHQVARVEEAIIGHAGENVGVDALAKLAGCSPFHLCRIFRRSTGQSLRQFRLQQRLGTALGRLGGGEMDLAALACDMGFNSHSHMTDAFRQVLGMSPREVREDMRQSNLQVVKRRLQTQLGSKRYAGLN</sequence>
<dbReference type="InterPro" id="IPR018060">
    <property type="entry name" value="HTH_AraC"/>
</dbReference>
<dbReference type="GO" id="GO:0043565">
    <property type="term" value="F:sequence-specific DNA binding"/>
    <property type="evidence" value="ECO:0007669"/>
    <property type="project" value="InterPro"/>
</dbReference>
<keyword evidence="6" id="KW-1185">Reference proteome</keyword>
<dbReference type="OrthoDB" id="9812985at2"/>
<organism evidence="5 6">
    <name type="scientific">Dyella psychrodurans</name>
    <dbReference type="NCBI Taxonomy" id="1927960"/>
    <lineage>
        <taxon>Bacteria</taxon>
        <taxon>Pseudomonadati</taxon>
        <taxon>Pseudomonadota</taxon>
        <taxon>Gammaproteobacteria</taxon>
        <taxon>Lysobacterales</taxon>
        <taxon>Rhodanobacteraceae</taxon>
        <taxon>Dyella</taxon>
    </lineage>
</organism>
<accession>A0A370WW64</accession>
<keyword evidence="3" id="KW-0804">Transcription</keyword>
<dbReference type="RefSeq" id="WP_115479826.1">
    <property type="nucleotide sequence ID" value="NZ_QRBF01000010.1"/>
</dbReference>
<dbReference type="AlphaFoldDB" id="A0A370WW64"/>
<keyword evidence="1" id="KW-0805">Transcription regulation</keyword>
<evidence type="ECO:0000256" key="3">
    <source>
        <dbReference type="ARBA" id="ARBA00023163"/>
    </source>
</evidence>
<dbReference type="Gene3D" id="1.10.10.60">
    <property type="entry name" value="Homeodomain-like"/>
    <property type="match status" value="1"/>
</dbReference>
<dbReference type="InterPro" id="IPR050204">
    <property type="entry name" value="AraC_XylS_family_regulators"/>
</dbReference>
<evidence type="ECO:0000256" key="2">
    <source>
        <dbReference type="ARBA" id="ARBA00023125"/>
    </source>
</evidence>
<evidence type="ECO:0000259" key="4">
    <source>
        <dbReference type="PROSITE" id="PS01124"/>
    </source>
</evidence>
<dbReference type="Pfam" id="PF12833">
    <property type="entry name" value="HTH_18"/>
    <property type="match status" value="1"/>
</dbReference>
<name>A0A370WW64_9GAMM</name>
<dbReference type="PANTHER" id="PTHR46796:SF6">
    <property type="entry name" value="ARAC SUBFAMILY"/>
    <property type="match status" value="1"/>
</dbReference>
<reference evidence="5 6" key="1">
    <citation type="submission" date="2018-07" db="EMBL/GenBank/DDBJ databases">
        <title>Dyella monticola sp. nov. and Dyella psychrodurans sp. nov. isolated from monsoon evergreen broad-leaved forest soil of Dinghu Mountain, China.</title>
        <authorList>
            <person name="Gao Z."/>
            <person name="Qiu L."/>
        </authorList>
    </citation>
    <scope>NUCLEOTIDE SEQUENCE [LARGE SCALE GENOMIC DNA]</scope>
    <source>
        <strain evidence="5 6">4MSK11</strain>
    </source>
</reference>
<evidence type="ECO:0000256" key="1">
    <source>
        <dbReference type="ARBA" id="ARBA00023015"/>
    </source>
</evidence>
<feature type="domain" description="HTH araC/xylS-type" evidence="4">
    <location>
        <begin position="168"/>
        <end position="266"/>
    </location>
</feature>
<dbReference type="InterPro" id="IPR009057">
    <property type="entry name" value="Homeodomain-like_sf"/>
</dbReference>
<proteinExistence type="predicted"/>
<evidence type="ECO:0000313" key="6">
    <source>
        <dbReference type="Proteomes" id="UP000255334"/>
    </source>
</evidence>
<dbReference type="Proteomes" id="UP000255334">
    <property type="component" value="Unassembled WGS sequence"/>
</dbReference>
<dbReference type="EMBL" id="QRBF01000010">
    <property type="protein sequence ID" value="RDS80373.1"/>
    <property type="molecule type" value="Genomic_DNA"/>
</dbReference>
<comment type="caution">
    <text evidence="5">The sequence shown here is derived from an EMBL/GenBank/DDBJ whole genome shotgun (WGS) entry which is preliminary data.</text>
</comment>
<evidence type="ECO:0000313" key="5">
    <source>
        <dbReference type="EMBL" id="RDS80373.1"/>
    </source>
</evidence>
<dbReference type="PANTHER" id="PTHR46796">
    <property type="entry name" value="HTH-TYPE TRANSCRIPTIONAL ACTIVATOR RHAS-RELATED"/>
    <property type="match status" value="1"/>
</dbReference>
<dbReference type="GO" id="GO:0003700">
    <property type="term" value="F:DNA-binding transcription factor activity"/>
    <property type="evidence" value="ECO:0007669"/>
    <property type="project" value="InterPro"/>
</dbReference>
<dbReference type="SUPFAM" id="SSF46689">
    <property type="entry name" value="Homeodomain-like"/>
    <property type="match status" value="2"/>
</dbReference>
<gene>
    <name evidence="5" type="ORF">DWU99_19830</name>
</gene>